<feature type="compositionally biased region" description="Basic and acidic residues" evidence="1">
    <location>
        <begin position="1376"/>
        <end position="1391"/>
    </location>
</feature>
<dbReference type="Proteomes" id="UP001530293">
    <property type="component" value="Unassembled WGS sequence"/>
</dbReference>
<protein>
    <recommendedName>
        <fullName evidence="2">Rhodanese domain-containing protein</fullName>
    </recommendedName>
</protein>
<dbReference type="PANTHER" id="PTHR13297">
    <property type="entry name" value="TBC1 DOMAIN FAMILY MEMBER 23-RELATED"/>
    <property type="match status" value="1"/>
</dbReference>
<feature type="region of interest" description="Disordered" evidence="1">
    <location>
        <begin position="1184"/>
        <end position="1362"/>
    </location>
</feature>
<evidence type="ECO:0000259" key="2">
    <source>
        <dbReference type="PROSITE" id="PS50206"/>
    </source>
</evidence>
<feature type="compositionally biased region" description="Polar residues" evidence="1">
    <location>
        <begin position="99"/>
        <end position="112"/>
    </location>
</feature>
<dbReference type="PANTHER" id="PTHR13297:SF5">
    <property type="entry name" value="TBC1 DOMAIN FAMILY MEMBER 23"/>
    <property type="match status" value="1"/>
</dbReference>
<feature type="compositionally biased region" description="Low complexity" evidence="1">
    <location>
        <begin position="113"/>
        <end position="124"/>
    </location>
</feature>
<feature type="region of interest" description="Disordered" evidence="1">
    <location>
        <begin position="78"/>
        <end position="142"/>
    </location>
</feature>
<feature type="compositionally biased region" description="Low complexity" evidence="1">
    <location>
        <begin position="1219"/>
        <end position="1235"/>
    </location>
</feature>
<feature type="region of interest" description="Disordered" evidence="1">
    <location>
        <begin position="1"/>
        <end position="43"/>
    </location>
</feature>
<name>A0ABD3M3G4_9STRA</name>
<feature type="compositionally biased region" description="Basic and acidic residues" evidence="1">
    <location>
        <begin position="556"/>
        <end position="573"/>
    </location>
</feature>
<feature type="region of interest" description="Disordered" evidence="1">
    <location>
        <begin position="757"/>
        <end position="776"/>
    </location>
</feature>
<feature type="compositionally biased region" description="Basic and acidic residues" evidence="1">
    <location>
        <begin position="762"/>
        <end position="776"/>
    </location>
</feature>
<dbReference type="PROSITE" id="PS50206">
    <property type="entry name" value="RHODANESE_3"/>
    <property type="match status" value="1"/>
</dbReference>
<feature type="compositionally biased region" description="Acidic residues" evidence="1">
    <location>
        <begin position="1475"/>
        <end position="1486"/>
    </location>
</feature>
<sequence>MDDDDDFEDLFSFGGASTTTAPAPPPTERTKTPTSTFSDYDILNDVSTPGGAIGPAGAAAAGQAKPAGTVAVGAAPTPRVEQGEDDDFDALFGTPPVTPDTSRSPMEVTSTQPSSMDASASVAAGSGGGLLPPPMDDSPTTNLESLSIIDDFHVHDEDTRDMLEWLDDDTTGKKQIKDDSYQEITSNLSSGDGDDTTNNLPYLKNDDDDDFDFDKMLADVDVALSPKRAVDDGTKANDESRVVESEVALKFPEPTNTFDSIPTSFSNPPLSSSIEKELSLDQWDDDNEVAEDLQISDGGIDTPHEMTVPSSEGTDIVGSSPGHDNAIVAKAEPTAPQKKTYTSLSEAIQSNLSTVEDVRSLFARERGANNDNSIGVSKEDRAHLWAKIVCGKVLEDIENGSLAESYREWDSKWEIPNEFEGGEFGAMIDAILNEGCGTSTEDDNYEAKKRQLMSVSYFQCCNKSTSPSSLGIDSLIPPVALAILDAGLPPASASVVLSHIEPSAMPLLRLAHEERYLAAKALHSEFYLLACYHLPLLVMHLDRHCPGWYWPKERSMHSDKGKTSDNSDEHTHVQESGNGENPNEGGDALSEESTLKDQKKSDLDQNGLVPLSWFVTNFAGEFGGSCLNHNILLQLWDNILIEGDHSWKYFLAIAVLDKKSDLLLMSRGDELKRDLEKILNFQEDSASSESFVGSSDGKQEPTNCDEVARDWLAAAKSLMESTPSSVIELLRSADDRAVASAIKVRQTKLDQELQAQLEEHEEAQRKEREERRRESDRELNKARLIAYYRTYNPEKVDTIDQILKLFDGRMEVLNEKLTKKYGKGFIPEEALKDHTRSFLTSINQSIKETRKLVSAVSVQRKKSAKVPTEIRSHTPVVLEVSATEVIPVICTTKFHHLSTGQSSSPSKLASCTGSNLHFYLVDCRPESIASEQGRFPTAVTLSPEKLQDPDELQKLTDMFESLRGTVHVCVMGEGFTSFPVLYNHSLSKAEEKLLDDDVARTSNCALFFLKKGFPFVSVLRGGFAAAHAFLSRNGHETAMGPDQILIDYDPDVSLFAQLETARQEEDKYKNAPAREKTARTLQKIIDNSMVRLTLEEQRLNSLANELAKPETVDKMKQSVSNFLAKPKTSIGFGAKTTTLTKADEATNSTNSQQQEGSGNTTSTVMNFKLPFLYSDSSSIALSTRGSAIDEEDNGTSADPKLESSLDSIPLTTAEKDQVSATESASKTSSAFTSFTQRIQQSTTDKESTIEGNSSTNDNTGSKFSFSSLRNVSSLGKSTASHLSPEEEEKVNNPSTVSSENAPVTQQHKSSDTTKSTISMSSFTKKLKFGQQSADQKSADATRKVDEQKKDTPPVKHAEGWKFSKLTKSMGESLSELREKAVVSKSTDEGKDNVTNAATKGKEDGGSFTKFSMSVSGSFSGKRKQPFGSLMQSKPDSAGVKSSSGEESDISKKLVALGKFLTEDEPRPKTRFQREAEEEAISFDDESAGTTTVSTEESNEGDKQTTLFSEPDPERHDSPSNDMFADISLSASEV</sequence>
<reference evidence="3 4" key="1">
    <citation type="submission" date="2024-10" db="EMBL/GenBank/DDBJ databases">
        <title>Updated reference genomes for cyclostephanoid diatoms.</title>
        <authorList>
            <person name="Roberts W.R."/>
            <person name="Alverson A.J."/>
        </authorList>
    </citation>
    <scope>NUCLEOTIDE SEQUENCE [LARGE SCALE GENOMIC DNA]</scope>
    <source>
        <strain evidence="3 4">AJA232-27</strain>
    </source>
</reference>
<feature type="compositionally biased region" description="Basic and acidic residues" evidence="1">
    <location>
        <begin position="1460"/>
        <end position="1474"/>
    </location>
</feature>
<feature type="compositionally biased region" description="Polar residues" evidence="1">
    <location>
        <begin position="1291"/>
        <end position="1335"/>
    </location>
</feature>
<feature type="compositionally biased region" description="Low complexity" evidence="1">
    <location>
        <begin position="575"/>
        <end position="586"/>
    </location>
</feature>
<feature type="region of interest" description="Disordered" evidence="1">
    <location>
        <begin position="1143"/>
        <end position="1162"/>
    </location>
</feature>
<organism evidence="3 4">
    <name type="scientific">Discostella pseudostelligera</name>
    <dbReference type="NCBI Taxonomy" id="259834"/>
    <lineage>
        <taxon>Eukaryota</taxon>
        <taxon>Sar</taxon>
        <taxon>Stramenopiles</taxon>
        <taxon>Ochrophyta</taxon>
        <taxon>Bacillariophyta</taxon>
        <taxon>Coscinodiscophyceae</taxon>
        <taxon>Thalassiosirophycidae</taxon>
        <taxon>Stephanodiscales</taxon>
        <taxon>Stephanodiscaceae</taxon>
        <taxon>Discostella</taxon>
    </lineage>
</organism>
<evidence type="ECO:0000256" key="1">
    <source>
        <dbReference type="SAM" id="MobiDB-lite"/>
    </source>
</evidence>
<comment type="caution">
    <text evidence="3">The sequence shown here is derived from an EMBL/GenBank/DDBJ whole genome shotgun (WGS) entry which is preliminary data.</text>
</comment>
<feature type="region of interest" description="Disordered" evidence="1">
    <location>
        <begin position="556"/>
        <end position="601"/>
    </location>
</feature>
<dbReference type="InterPro" id="IPR001763">
    <property type="entry name" value="Rhodanese-like_dom"/>
</dbReference>
<feature type="region of interest" description="Disordered" evidence="1">
    <location>
        <begin position="1376"/>
        <end position="1533"/>
    </location>
</feature>
<dbReference type="InterPro" id="IPR039755">
    <property type="entry name" value="TBC1D23"/>
</dbReference>
<feature type="compositionally biased region" description="Basic and acidic residues" evidence="1">
    <location>
        <begin position="1336"/>
        <end position="1361"/>
    </location>
</feature>
<feature type="compositionally biased region" description="Polar residues" evidence="1">
    <location>
        <begin position="1429"/>
        <end position="1444"/>
    </location>
</feature>
<gene>
    <name evidence="3" type="ORF">ACHAWU_003477</name>
</gene>
<feature type="compositionally biased region" description="Polar residues" evidence="1">
    <location>
        <begin position="1249"/>
        <end position="1281"/>
    </location>
</feature>
<feature type="domain" description="Rhodanese" evidence="2">
    <location>
        <begin position="918"/>
        <end position="1034"/>
    </location>
</feature>
<keyword evidence="4" id="KW-1185">Reference proteome</keyword>
<evidence type="ECO:0000313" key="4">
    <source>
        <dbReference type="Proteomes" id="UP001530293"/>
    </source>
</evidence>
<feature type="compositionally biased region" description="Polar residues" evidence="1">
    <location>
        <begin position="1408"/>
        <end position="1418"/>
    </location>
</feature>
<accession>A0ABD3M3G4</accession>
<dbReference type="EMBL" id="JALLBG020000293">
    <property type="protein sequence ID" value="KAL3756727.1"/>
    <property type="molecule type" value="Genomic_DNA"/>
</dbReference>
<proteinExistence type="predicted"/>
<evidence type="ECO:0000313" key="3">
    <source>
        <dbReference type="EMBL" id="KAL3756727.1"/>
    </source>
</evidence>